<organism evidence="1 2">
    <name type="scientific">Nocardioides plantarum</name>
    <dbReference type="NCBI Taxonomy" id="29299"/>
    <lineage>
        <taxon>Bacteria</taxon>
        <taxon>Bacillati</taxon>
        <taxon>Actinomycetota</taxon>
        <taxon>Actinomycetes</taxon>
        <taxon>Propionibacteriales</taxon>
        <taxon>Nocardioidaceae</taxon>
        <taxon>Nocardioides</taxon>
    </lineage>
</organism>
<comment type="caution">
    <text evidence="1">The sequence shown here is derived from an EMBL/GenBank/DDBJ whole genome shotgun (WGS) entry which is preliminary data.</text>
</comment>
<keyword evidence="2" id="KW-1185">Reference proteome</keyword>
<dbReference type="CDD" id="cd00060">
    <property type="entry name" value="FHA"/>
    <property type="match status" value="1"/>
</dbReference>
<evidence type="ECO:0000313" key="1">
    <source>
        <dbReference type="EMBL" id="MFB9313797.1"/>
    </source>
</evidence>
<evidence type="ECO:0000313" key="2">
    <source>
        <dbReference type="Proteomes" id="UP001589750"/>
    </source>
</evidence>
<dbReference type="Proteomes" id="UP001589750">
    <property type="component" value="Unassembled WGS sequence"/>
</dbReference>
<reference evidence="1 2" key="1">
    <citation type="submission" date="2024-09" db="EMBL/GenBank/DDBJ databases">
        <authorList>
            <person name="Sun Q."/>
            <person name="Mori K."/>
        </authorList>
    </citation>
    <scope>NUCLEOTIDE SEQUENCE [LARGE SCALE GENOMIC DNA]</scope>
    <source>
        <strain evidence="1 2">JCM 9626</strain>
    </source>
</reference>
<name>A0ABV5KAQ1_9ACTN</name>
<gene>
    <name evidence="1" type="ORF">ACFFRI_12155</name>
</gene>
<sequence>MSADRVEPLCSTSAPAPGLVAREGDRVLLWSRTTAERDKRLASQVRGSSLGVFLRGVAAEALAGPDMSLVAIGIEPDRVVVLARGAVRVEVRGATAETSDLVDGSSSLTIVERALALPLHSIRAHLGEPHDTAGDGPTHLGSGVVPAAGVLVGWAVRPETAPPAPALLPAACGCARAAVPEQQPPVAPEPAVLVDAVPDAVACASGHVNAHDTIYCTICGIGMAQSGVTSARVPPSFSPGSDDGSDYGVLVVDDGTVLSVRGPVVCGSAPETQPDVRAGRADAVRIPDTQPVHCRFSVHAGRVHVHNVGAAALAIRAGQDPTWQSLRVGHEVALASDSVLALGDRQLRYVGRPELVGGA</sequence>
<proteinExistence type="predicted"/>
<protein>
    <submittedName>
        <fullName evidence="1">FHA domain-containing protein</fullName>
    </submittedName>
</protein>
<dbReference type="RefSeq" id="WP_140010192.1">
    <property type="nucleotide sequence ID" value="NZ_JBHMDG010000014.1"/>
</dbReference>
<dbReference type="EMBL" id="JBHMDG010000014">
    <property type="protein sequence ID" value="MFB9313797.1"/>
    <property type="molecule type" value="Genomic_DNA"/>
</dbReference>
<accession>A0ABV5KAQ1</accession>